<gene>
    <name evidence="2" type="ORF">P6Z85_13370</name>
</gene>
<protein>
    <submittedName>
        <fullName evidence="2">Recombinase RecT</fullName>
    </submittedName>
</protein>
<evidence type="ECO:0000313" key="3">
    <source>
        <dbReference type="Proteomes" id="UP001260956"/>
    </source>
</evidence>
<dbReference type="RefSeq" id="WP_099746334.1">
    <property type="nucleotide sequence ID" value="NZ_CABGQB010000001.1"/>
</dbReference>
<dbReference type="GO" id="GO:0003677">
    <property type="term" value="F:DNA binding"/>
    <property type="evidence" value="ECO:0007669"/>
    <property type="project" value="InterPro"/>
</dbReference>
<dbReference type="InterPro" id="IPR018330">
    <property type="entry name" value="RecT_fam"/>
</dbReference>
<sequence length="333" mass="37934">MNEIIIQKDITDQVSNRIKGLEEEGLKLPVNYNAANALKSAWFAIQKAQDRNRKPALEVATKESIANALLDMVVQGLSPAKTQCYFVVFGKELQLQRSYFGTQAVLKRLNNVKDIWAEVVHKDDVFKIGSNQGRTIVKEFEPDFANQDKDIVGAFAVIEKTDGERVYTVMTKKEINQSWSKAKTKNVQNDFPQEMAKRTVINRAAKSFINTSDDSDLLTESIKRTTENEFDNDRKDVTPQTEKVATLEQKFFSNKKITEPIQKEPDPIVIPDDIQNEVTRVADVPAHPEIEQAHLIENEDINPIQEELIDIPDFGREEGVEDVSEFEDDEYPF</sequence>
<comment type="caution">
    <text evidence="2">The sequence shown here is derived from an EMBL/GenBank/DDBJ whole genome shotgun (WGS) entry which is preliminary data.</text>
</comment>
<organism evidence="2 3">
    <name type="scientific">Enterococcus faecium</name>
    <name type="common">Streptococcus faecium</name>
    <dbReference type="NCBI Taxonomy" id="1352"/>
    <lineage>
        <taxon>Bacteria</taxon>
        <taxon>Bacillati</taxon>
        <taxon>Bacillota</taxon>
        <taxon>Bacilli</taxon>
        <taxon>Lactobacillales</taxon>
        <taxon>Enterococcaceae</taxon>
        <taxon>Enterococcus</taxon>
    </lineage>
</organism>
<evidence type="ECO:0000313" key="2">
    <source>
        <dbReference type="EMBL" id="MDT2371110.1"/>
    </source>
</evidence>
<reference evidence="2" key="1">
    <citation type="submission" date="2023-03" db="EMBL/GenBank/DDBJ databases">
        <authorList>
            <person name="Shen W."/>
            <person name="Cai J."/>
        </authorList>
    </citation>
    <scope>NUCLEOTIDE SEQUENCE</scope>
    <source>
        <strain evidence="2">B1010-2</strain>
    </source>
</reference>
<evidence type="ECO:0000256" key="1">
    <source>
        <dbReference type="SAM" id="MobiDB-lite"/>
    </source>
</evidence>
<dbReference type="EMBL" id="JARPTX010000076">
    <property type="protein sequence ID" value="MDT2371110.1"/>
    <property type="molecule type" value="Genomic_DNA"/>
</dbReference>
<dbReference type="Proteomes" id="UP001260956">
    <property type="component" value="Unassembled WGS sequence"/>
</dbReference>
<feature type="region of interest" description="Disordered" evidence="1">
    <location>
        <begin position="313"/>
        <end position="333"/>
    </location>
</feature>
<dbReference type="Pfam" id="PF03837">
    <property type="entry name" value="RecT"/>
    <property type="match status" value="1"/>
</dbReference>
<feature type="compositionally biased region" description="Acidic residues" evidence="1">
    <location>
        <begin position="319"/>
        <end position="333"/>
    </location>
</feature>
<accession>A0AAW8RJY7</accession>
<name>A0AAW8RJY7_ENTFC</name>
<dbReference type="AlphaFoldDB" id="A0AAW8RJY7"/>
<dbReference type="GO" id="GO:0006259">
    <property type="term" value="P:DNA metabolic process"/>
    <property type="evidence" value="ECO:0007669"/>
    <property type="project" value="InterPro"/>
</dbReference>
<proteinExistence type="predicted"/>